<dbReference type="InterPro" id="IPR056866">
    <property type="entry name" value="Znf_WRKY19"/>
</dbReference>
<comment type="caution">
    <text evidence="2">The sequence shown here is derived from an EMBL/GenBank/DDBJ whole genome shotgun (WGS) entry which is preliminary data.</text>
</comment>
<organism evidence="2 3">
    <name type="scientific">Thraustotheca clavata</name>
    <dbReference type="NCBI Taxonomy" id="74557"/>
    <lineage>
        <taxon>Eukaryota</taxon>
        <taxon>Sar</taxon>
        <taxon>Stramenopiles</taxon>
        <taxon>Oomycota</taxon>
        <taxon>Saprolegniomycetes</taxon>
        <taxon>Saprolegniales</taxon>
        <taxon>Achlyaceae</taxon>
        <taxon>Thraustotheca</taxon>
    </lineage>
</organism>
<dbReference type="PANTHER" id="PTHR31827">
    <property type="entry name" value="EMB|CAB89363.1"/>
    <property type="match status" value="1"/>
</dbReference>
<dbReference type="AlphaFoldDB" id="A0A1V9ZXH7"/>
<keyword evidence="3" id="KW-1185">Reference proteome</keyword>
<dbReference type="OrthoDB" id="64034at2759"/>
<evidence type="ECO:0000313" key="2">
    <source>
        <dbReference type="EMBL" id="OQS02716.1"/>
    </source>
</evidence>
<name>A0A1V9ZXH7_9STRA</name>
<gene>
    <name evidence="2" type="ORF">THRCLA_21346</name>
</gene>
<sequence length="211" mass="23645">MPRDRSLSESQARLCRIPRCRRYAKEANTCLLHFRESTDLFRPLYKLASSALLRIHDAEIATTPFADRPNYSWSEPCMDPIRDRLMPIAPLTNNAKSNENKHVQRNVNLSPETGPVNRNARCRVATCTSYARNGGCCTRHGGGRKCLMDNCSTPSQTGGLCRLHGGGTRCKIEGCTKFARVRGLCSIHFRSEESSGQHVKRKGRPRTRPSA</sequence>
<protein>
    <recommendedName>
        <fullName evidence="1">WRKY19-like zinc finger domain-containing protein</fullName>
    </recommendedName>
</protein>
<evidence type="ECO:0000259" key="1">
    <source>
        <dbReference type="Pfam" id="PF24906"/>
    </source>
</evidence>
<accession>A0A1V9ZXH7</accession>
<dbReference type="PANTHER" id="PTHR31827:SF1">
    <property type="entry name" value="EMB|CAB89363.1"/>
    <property type="match status" value="1"/>
</dbReference>
<dbReference type="Proteomes" id="UP000243217">
    <property type="component" value="Unassembled WGS sequence"/>
</dbReference>
<dbReference type="EMBL" id="JNBS01001089">
    <property type="protein sequence ID" value="OQS02716.1"/>
    <property type="molecule type" value="Genomic_DNA"/>
</dbReference>
<feature type="domain" description="WRKY19-like zinc finger" evidence="1">
    <location>
        <begin position="167"/>
        <end position="188"/>
    </location>
</feature>
<evidence type="ECO:0000313" key="3">
    <source>
        <dbReference type="Proteomes" id="UP000243217"/>
    </source>
</evidence>
<dbReference type="STRING" id="74557.A0A1V9ZXH7"/>
<reference evidence="2 3" key="1">
    <citation type="journal article" date="2014" name="Genome Biol. Evol.">
        <title>The secreted proteins of Achlya hypogyna and Thraustotheca clavata identify the ancestral oomycete secretome and reveal gene acquisitions by horizontal gene transfer.</title>
        <authorList>
            <person name="Misner I."/>
            <person name="Blouin N."/>
            <person name="Leonard G."/>
            <person name="Richards T.A."/>
            <person name="Lane C.E."/>
        </authorList>
    </citation>
    <scope>NUCLEOTIDE SEQUENCE [LARGE SCALE GENOMIC DNA]</scope>
    <source>
        <strain evidence="2 3">ATCC 34112</strain>
    </source>
</reference>
<dbReference type="Pfam" id="PF24906">
    <property type="entry name" value="Zf_WRKY19"/>
    <property type="match status" value="1"/>
</dbReference>
<proteinExistence type="predicted"/>